<feature type="compositionally biased region" description="Basic and acidic residues" evidence="1">
    <location>
        <begin position="28"/>
        <end position="56"/>
    </location>
</feature>
<evidence type="ECO:0000256" key="1">
    <source>
        <dbReference type="SAM" id="MobiDB-lite"/>
    </source>
</evidence>
<keyword evidence="2" id="KW-1133">Transmembrane helix</keyword>
<comment type="caution">
    <text evidence="3">The sequence shown here is derived from an EMBL/GenBank/DDBJ whole genome shotgun (WGS) entry which is preliminary data.</text>
</comment>
<feature type="region of interest" description="Disordered" evidence="1">
    <location>
        <begin position="1"/>
        <end position="56"/>
    </location>
</feature>
<dbReference type="Proteomes" id="UP001642484">
    <property type="component" value="Unassembled WGS sequence"/>
</dbReference>
<keyword evidence="2" id="KW-0472">Membrane</keyword>
<protein>
    <submittedName>
        <fullName evidence="3">Uncharacterized protein</fullName>
    </submittedName>
</protein>
<keyword evidence="4" id="KW-1185">Reference proteome</keyword>
<accession>A0ABP0JHI2</accession>
<organism evidence="3 4">
    <name type="scientific">Durusdinium trenchii</name>
    <dbReference type="NCBI Taxonomy" id="1381693"/>
    <lineage>
        <taxon>Eukaryota</taxon>
        <taxon>Sar</taxon>
        <taxon>Alveolata</taxon>
        <taxon>Dinophyceae</taxon>
        <taxon>Suessiales</taxon>
        <taxon>Symbiodiniaceae</taxon>
        <taxon>Durusdinium</taxon>
    </lineage>
</organism>
<sequence length="172" mass="18683">MTEKALPEEAKEPLMKGDVSDGNENETENLKGPEKETENDAKGTKNAEKAPDASAEEVKKVTFGETFYGGLTSTPTIILMLGLGMSIYGKVYEEGDAQQSWACWVVPLLLILSLGVGSALVTKLENSEWRRNLRAEVAAQERQVMAKSGIEQRDLNVAAFEMGITPTNFGQG</sequence>
<reference evidence="3 4" key="1">
    <citation type="submission" date="2024-02" db="EMBL/GenBank/DDBJ databases">
        <authorList>
            <person name="Chen Y."/>
            <person name="Shah S."/>
            <person name="Dougan E. K."/>
            <person name="Thang M."/>
            <person name="Chan C."/>
        </authorList>
    </citation>
    <scope>NUCLEOTIDE SEQUENCE [LARGE SCALE GENOMIC DNA]</scope>
</reference>
<evidence type="ECO:0000256" key="2">
    <source>
        <dbReference type="SAM" id="Phobius"/>
    </source>
</evidence>
<evidence type="ECO:0000313" key="4">
    <source>
        <dbReference type="Proteomes" id="UP001642484"/>
    </source>
</evidence>
<evidence type="ECO:0000313" key="3">
    <source>
        <dbReference type="EMBL" id="CAK9013875.1"/>
    </source>
</evidence>
<feature type="compositionally biased region" description="Basic and acidic residues" evidence="1">
    <location>
        <begin position="1"/>
        <end position="19"/>
    </location>
</feature>
<dbReference type="EMBL" id="CAXAMN010005458">
    <property type="protein sequence ID" value="CAK9013875.1"/>
    <property type="molecule type" value="Genomic_DNA"/>
</dbReference>
<feature type="transmembrane region" description="Helical" evidence="2">
    <location>
        <begin position="101"/>
        <end position="121"/>
    </location>
</feature>
<gene>
    <name evidence="3" type="ORF">CCMP2556_LOCUS11465</name>
</gene>
<feature type="transmembrane region" description="Helical" evidence="2">
    <location>
        <begin position="67"/>
        <end position="89"/>
    </location>
</feature>
<name>A0ABP0JHI2_9DINO</name>
<proteinExistence type="predicted"/>
<keyword evidence="2" id="KW-0812">Transmembrane</keyword>